<dbReference type="Proteomes" id="UP000292702">
    <property type="component" value="Unassembled WGS sequence"/>
</dbReference>
<evidence type="ECO:0000313" key="1">
    <source>
        <dbReference type="EMBL" id="TCD67875.1"/>
    </source>
</evidence>
<name>A0A4R0RP47_9APHY</name>
<protein>
    <submittedName>
        <fullName evidence="1">Uncharacterized protein</fullName>
    </submittedName>
</protein>
<comment type="caution">
    <text evidence="1">The sequence shown here is derived from an EMBL/GenBank/DDBJ whole genome shotgun (WGS) entry which is preliminary data.</text>
</comment>
<keyword evidence="2" id="KW-1185">Reference proteome</keyword>
<dbReference type="AlphaFoldDB" id="A0A4R0RP47"/>
<organism evidence="1 2">
    <name type="scientific">Steccherinum ochraceum</name>
    <dbReference type="NCBI Taxonomy" id="92696"/>
    <lineage>
        <taxon>Eukaryota</taxon>
        <taxon>Fungi</taxon>
        <taxon>Dikarya</taxon>
        <taxon>Basidiomycota</taxon>
        <taxon>Agaricomycotina</taxon>
        <taxon>Agaricomycetes</taxon>
        <taxon>Polyporales</taxon>
        <taxon>Steccherinaceae</taxon>
        <taxon>Steccherinum</taxon>
    </lineage>
</organism>
<dbReference type="EMBL" id="RWJN01000083">
    <property type="protein sequence ID" value="TCD67875.1"/>
    <property type="molecule type" value="Genomic_DNA"/>
</dbReference>
<dbReference type="Gene3D" id="3.30.450.40">
    <property type="match status" value="1"/>
</dbReference>
<evidence type="ECO:0000313" key="2">
    <source>
        <dbReference type="Proteomes" id="UP000292702"/>
    </source>
</evidence>
<reference evidence="1 2" key="1">
    <citation type="submission" date="2018-11" db="EMBL/GenBank/DDBJ databases">
        <title>Genome assembly of Steccherinum ochraceum LE-BIN_3174, the white-rot fungus of the Steccherinaceae family (The Residual Polyporoid clade, Polyporales, Basidiomycota).</title>
        <authorList>
            <person name="Fedorova T.V."/>
            <person name="Glazunova O.A."/>
            <person name="Landesman E.O."/>
            <person name="Moiseenko K.V."/>
            <person name="Psurtseva N.V."/>
            <person name="Savinova O.S."/>
            <person name="Shakhova N.V."/>
            <person name="Tyazhelova T.V."/>
            <person name="Vasina D.V."/>
        </authorList>
    </citation>
    <scope>NUCLEOTIDE SEQUENCE [LARGE SCALE GENOMIC DNA]</scope>
    <source>
        <strain evidence="1 2">LE-BIN_3174</strain>
    </source>
</reference>
<dbReference type="InterPro" id="IPR029016">
    <property type="entry name" value="GAF-like_dom_sf"/>
</dbReference>
<gene>
    <name evidence="1" type="ORF">EIP91_011873</name>
</gene>
<accession>A0A4R0RP47</accession>
<proteinExistence type="predicted"/>
<dbReference type="OrthoDB" id="15735at2759"/>
<sequence length="75" mass="8379">MPHADSALVPPGLTKSEFWLHVHDQLAALLEGQRNWVVNLANASSLIYNSLLAFNPYFGDGDRAVNWCGFTRHLD</sequence>